<proteinExistence type="predicted"/>
<keyword evidence="2" id="KW-1185">Reference proteome</keyword>
<dbReference type="Gene3D" id="1.20.58.320">
    <property type="entry name" value="TPR-like"/>
    <property type="match status" value="1"/>
</dbReference>
<name>A0ABR8TML9_9PSED</name>
<dbReference type="Gene3D" id="1.25.40.10">
    <property type="entry name" value="Tetratricopeptide repeat domain"/>
    <property type="match status" value="1"/>
</dbReference>
<protein>
    <submittedName>
        <fullName evidence="1">DUF924 domain-containing protein</fullName>
    </submittedName>
</protein>
<dbReference type="InterPro" id="IPR011990">
    <property type="entry name" value="TPR-like_helical_dom_sf"/>
</dbReference>
<dbReference type="Pfam" id="PF06041">
    <property type="entry name" value="DUF924"/>
    <property type="match status" value="1"/>
</dbReference>
<accession>A0ABR8TML9</accession>
<dbReference type="Proteomes" id="UP000611945">
    <property type="component" value="Unassembled WGS sequence"/>
</dbReference>
<dbReference type="SUPFAM" id="SSF48452">
    <property type="entry name" value="TPR-like"/>
    <property type="match status" value="1"/>
</dbReference>
<evidence type="ECO:0000313" key="2">
    <source>
        <dbReference type="Proteomes" id="UP000611945"/>
    </source>
</evidence>
<gene>
    <name evidence="1" type="ORF">H9642_07415</name>
</gene>
<comment type="caution">
    <text evidence="1">The sequence shown here is derived from an EMBL/GenBank/DDBJ whole genome shotgun (WGS) entry which is preliminary data.</text>
</comment>
<dbReference type="RefSeq" id="WP_251835781.1">
    <property type="nucleotide sequence ID" value="NZ_JACSQG010000002.1"/>
</dbReference>
<dbReference type="EMBL" id="JACSQG010000002">
    <property type="protein sequence ID" value="MBD7977019.1"/>
    <property type="molecule type" value="Genomic_DNA"/>
</dbReference>
<evidence type="ECO:0000313" key="1">
    <source>
        <dbReference type="EMBL" id="MBD7977019.1"/>
    </source>
</evidence>
<organism evidence="1 2">
    <name type="scientific">Serpens gallinarum</name>
    <dbReference type="NCBI Taxonomy" id="2763075"/>
    <lineage>
        <taxon>Bacteria</taxon>
        <taxon>Pseudomonadati</taxon>
        <taxon>Pseudomonadota</taxon>
        <taxon>Gammaproteobacteria</taxon>
        <taxon>Pseudomonadales</taxon>
        <taxon>Pseudomonadaceae</taxon>
        <taxon>Pseudomonas</taxon>
    </lineage>
</organism>
<dbReference type="InterPro" id="IPR010323">
    <property type="entry name" value="DUF924"/>
</dbReference>
<sequence length="200" mass="22627">MNATWQPLLDWWFGADAPAGELAARQNGLWFGYRAEQDAEARTRFGDLTEQALNGYLGDWASNPEGWLALLLLLDQLPRMIHRGTPRAFAGDARALALLERGIEQGWDRRLSAIQRVFCYMVFEHAEDLQHQERAVQAFAVLLAEQDEADSPAFISFLEYAKAHHRVIARFGRFPHRNAILGRVSTIDELSFLAEPGSSF</sequence>
<reference evidence="1 2" key="1">
    <citation type="submission" date="2020-08" db="EMBL/GenBank/DDBJ databases">
        <title>A Genomic Blueprint of the Chicken Gut Microbiome.</title>
        <authorList>
            <person name="Gilroy R."/>
            <person name="Ravi A."/>
            <person name="Getino M."/>
            <person name="Pursley I."/>
            <person name="Horton D.L."/>
            <person name="Alikhan N.-F."/>
            <person name="Baker D."/>
            <person name="Gharbi K."/>
            <person name="Hall N."/>
            <person name="Watson M."/>
            <person name="Adriaenssens E.M."/>
            <person name="Foster-Nyarko E."/>
            <person name="Jarju S."/>
            <person name="Secka A."/>
            <person name="Antonio M."/>
            <person name="Oren A."/>
            <person name="Chaudhuri R."/>
            <person name="La Ragione R.M."/>
            <person name="Hildebrand F."/>
            <person name="Pallen M.J."/>
        </authorList>
    </citation>
    <scope>NUCLEOTIDE SEQUENCE [LARGE SCALE GENOMIC DNA]</scope>
    <source>
        <strain evidence="1 2">Sa2CUA2</strain>
    </source>
</reference>